<dbReference type="RefSeq" id="WP_203744867.1">
    <property type="nucleotide sequence ID" value="NZ_BAAAUC010000004.1"/>
</dbReference>
<reference evidence="2" key="1">
    <citation type="submission" date="2021-01" db="EMBL/GenBank/DDBJ databases">
        <title>Whole genome shotgun sequence of Actinoplanes cyaneus NBRC 14990.</title>
        <authorList>
            <person name="Komaki H."/>
            <person name="Tamura T."/>
        </authorList>
    </citation>
    <scope>NUCLEOTIDE SEQUENCE</scope>
    <source>
        <strain evidence="2">NBRC 14990</strain>
    </source>
</reference>
<dbReference type="PANTHER" id="PTHR42305">
    <property type="entry name" value="MEMBRANE PROTEIN RV1733C-RELATED"/>
    <property type="match status" value="1"/>
</dbReference>
<dbReference type="PANTHER" id="PTHR42305:SF1">
    <property type="entry name" value="MEMBRANE PROTEIN RV1733C-RELATED"/>
    <property type="match status" value="1"/>
</dbReference>
<protein>
    <recommendedName>
        <fullName evidence="4">Transmembrane protein</fullName>
    </recommendedName>
</protein>
<gene>
    <name evidence="2" type="ORF">Acy02nite_51870</name>
</gene>
<keyword evidence="1" id="KW-1133">Transmembrane helix</keyword>
<accession>A0A919ILK6</accession>
<dbReference type="Proteomes" id="UP000619479">
    <property type="component" value="Unassembled WGS sequence"/>
</dbReference>
<keyword evidence="3" id="KW-1185">Reference proteome</keyword>
<feature type="transmembrane region" description="Helical" evidence="1">
    <location>
        <begin position="126"/>
        <end position="148"/>
    </location>
</feature>
<proteinExistence type="predicted"/>
<dbReference type="EMBL" id="BOMH01000038">
    <property type="protein sequence ID" value="GID67306.1"/>
    <property type="molecule type" value="Genomic_DNA"/>
</dbReference>
<name>A0A919ILK6_9ACTN</name>
<evidence type="ECO:0000313" key="3">
    <source>
        <dbReference type="Proteomes" id="UP000619479"/>
    </source>
</evidence>
<comment type="caution">
    <text evidence="2">The sequence shown here is derived from an EMBL/GenBank/DDBJ whole genome shotgun (WGS) entry which is preliminary data.</text>
</comment>
<keyword evidence="1" id="KW-0812">Transmembrane</keyword>
<evidence type="ECO:0000313" key="2">
    <source>
        <dbReference type="EMBL" id="GID67306.1"/>
    </source>
</evidence>
<sequence>MFRRRERNLLRRTSDRFESLLVFLLVLTFLAGAPLLAWEAGQAGYRSDLRAQQWEREHLFPVDAVLLENATTDIAKARWKAPDGKPVEGLVQTTAGDPAGTRVPIWVDRPGVLQSPPAGHSPVGQAVMIGVAVALCLAAGFTGLYRIVRAVLDRRRDRAWAREWLEVGPRWSRDSGRY</sequence>
<organism evidence="2 3">
    <name type="scientific">Actinoplanes cyaneus</name>
    <dbReference type="NCBI Taxonomy" id="52696"/>
    <lineage>
        <taxon>Bacteria</taxon>
        <taxon>Bacillati</taxon>
        <taxon>Actinomycetota</taxon>
        <taxon>Actinomycetes</taxon>
        <taxon>Micromonosporales</taxon>
        <taxon>Micromonosporaceae</taxon>
        <taxon>Actinoplanes</taxon>
    </lineage>
</organism>
<evidence type="ECO:0000256" key="1">
    <source>
        <dbReference type="SAM" id="Phobius"/>
    </source>
</evidence>
<dbReference type="InterPro" id="IPR039708">
    <property type="entry name" value="MT1774/Rv1733c-like"/>
</dbReference>
<keyword evidence="1" id="KW-0472">Membrane</keyword>
<dbReference type="AlphaFoldDB" id="A0A919ILK6"/>
<evidence type="ECO:0008006" key="4">
    <source>
        <dbReference type="Google" id="ProtNLM"/>
    </source>
</evidence>